<dbReference type="AlphaFoldDB" id="A0A1N7STF9"/>
<sequence>MAAGPTKLKQHLTLNFPIAWPTLPTSEKSDAVDRSRPRFGHSIFRIAAIRTLKAQYEGVPPKQFAAVLDAPCRCVPRRLAAVSNNTIYFLG</sequence>
<protein>
    <submittedName>
        <fullName evidence="1">Uncharacterized protein</fullName>
    </submittedName>
</protein>
<evidence type="ECO:0000313" key="1">
    <source>
        <dbReference type="EMBL" id="SIT50648.1"/>
    </source>
</evidence>
<name>A0A1N7STF9_9BURK</name>
<reference evidence="1" key="1">
    <citation type="submission" date="2016-12" db="EMBL/GenBank/DDBJ databases">
        <authorList>
            <person name="Moulin L."/>
        </authorList>
    </citation>
    <scope>NUCLEOTIDE SEQUENCE [LARGE SCALE GENOMIC DNA]</scope>
    <source>
        <strain evidence="1">STM 7183</strain>
    </source>
</reference>
<evidence type="ECO:0000313" key="2">
    <source>
        <dbReference type="Proteomes" id="UP000195569"/>
    </source>
</evidence>
<keyword evidence="2" id="KW-1185">Reference proteome</keyword>
<proteinExistence type="predicted"/>
<dbReference type="EMBL" id="CYGY02000087">
    <property type="protein sequence ID" value="SIT50648.1"/>
    <property type="molecule type" value="Genomic_DNA"/>
</dbReference>
<accession>A0A1N7STF9</accession>
<dbReference type="Proteomes" id="UP000195569">
    <property type="component" value="Unassembled WGS sequence"/>
</dbReference>
<gene>
    <name evidence="1" type="ORF">BN2476_870004</name>
</gene>
<organism evidence="1 2">
    <name type="scientific">Paraburkholderia piptadeniae</name>
    <dbReference type="NCBI Taxonomy" id="1701573"/>
    <lineage>
        <taxon>Bacteria</taxon>
        <taxon>Pseudomonadati</taxon>
        <taxon>Pseudomonadota</taxon>
        <taxon>Betaproteobacteria</taxon>
        <taxon>Burkholderiales</taxon>
        <taxon>Burkholderiaceae</taxon>
        <taxon>Paraburkholderia</taxon>
    </lineage>
</organism>
<comment type="caution">
    <text evidence="1">The sequence shown here is derived from an EMBL/GenBank/DDBJ whole genome shotgun (WGS) entry which is preliminary data.</text>
</comment>